<accession>A0A9W4XR00</accession>
<keyword evidence="2" id="KW-0472">Membrane</keyword>
<evidence type="ECO:0000256" key="2">
    <source>
        <dbReference type="SAM" id="Phobius"/>
    </source>
</evidence>
<sequence>MGKLTTSQEPAPAYEEVMGNLSMNQFTPASSSSGYASVPQEEDIENDIPAHDHNHSSASSAPLSQQPETFAQTIAGVFKKQPHVHCEACDILTERRERRANQRHCCAMVAAVFMTLIFCIMILGIVIANKAGKAKRSGHI</sequence>
<comment type="caution">
    <text evidence="3">The sequence shown here is derived from an EMBL/GenBank/DDBJ whole genome shotgun (WGS) entry which is preliminary data.</text>
</comment>
<gene>
    <name evidence="3" type="ORF">PDIGIT_LOCUS14247</name>
</gene>
<dbReference type="EMBL" id="CAOQHR010000011">
    <property type="protein sequence ID" value="CAI6341059.1"/>
    <property type="molecule type" value="Genomic_DNA"/>
</dbReference>
<dbReference type="OrthoDB" id="4506934at2759"/>
<keyword evidence="2" id="KW-0812">Transmembrane</keyword>
<feature type="region of interest" description="Disordered" evidence="1">
    <location>
        <begin position="22"/>
        <end position="64"/>
    </location>
</feature>
<name>A0A9W4XR00_9PLEO</name>
<dbReference type="Proteomes" id="UP001152607">
    <property type="component" value="Unassembled WGS sequence"/>
</dbReference>
<keyword evidence="4" id="KW-1185">Reference proteome</keyword>
<feature type="compositionally biased region" description="Polar residues" evidence="1">
    <location>
        <begin position="22"/>
        <end position="35"/>
    </location>
</feature>
<proteinExistence type="predicted"/>
<evidence type="ECO:0000313" key="3">
    <source>
        <dbReference type="EMBL" id="CAI6341059.1"/>
    </source>
</evidence>
<evidence type="ECO:0000313" key="4">
    <source>
        <dbReference type="Proteomes" id="UP001152607"/>
    </source>
</evidence>
<evidence type="ECO:0000256" key="1">
    <source>
        <dbReference type="SAM" id="MobiDB-lite"/>
    </source>
</evidence>
<organism evidence="3 4">
    <name type="scientific">Periconia digitata</name>
    <dbReference type="NCBI Taxonomy" id="1303443"/>
    <lineage>
        <taxon>Eukaryota</taxon>
        <taxon>Fungi</taxon>
        <taxon>Dikarya</taxon>
        <taxon>Ascomycota</taxon>
        <taxon>Pezizomycotina</taxon>
        <taxon>Dothideomycetes</taxon>
        <taxon>Pleosporomycetidae</taxon>
        <taxon>Pleosporales</taxon>
        <taxon>Massarineae</taxon>
        <taxon>Periconiaceae</taxon>
        <taxon>Periconia</taxon>
    </lineage>
</organism>
<keyword evidence="2" id="KW-1133">Transmembrane helix</keyword>
<reference evidence="3" key="1">
    <citation type="submission" date="2023-01" db="EMBL/GenBank/DDBJ databases">
        <authorList>
            <person name="Van Ghelder C."/>
            <person name="Rancurel C."/>
        </authorList>
    </citation>
    <scope>NUCLEOTIDE SEQUENCE</scope>
    <source>
        <strain evidence="3">CNCM I-4278</strain>
    </source>
</reference>
<protein>
    <submittedName>
        <fullName evidence="3">Uncharacterized protein</fullName>
    </submittedName>
</protein>
<feature type="transmembrane region" description="Helical" evidence="2">
    <location>
        <begin position="105"/>
        <end position="128"/>
    </location>
</feature>
<dbReference type="AlphaFoldDB" id="A0A9W4XR00"/>